<evidence type="ECO:0000256" key="4">
    <source>
        <dbReference type="ARBA" id="ARBA00022519"/>
    </source>
</evidence>
<evidence type="ECO:0000256" key="8">
    <source>
        <dbReference type="ARBA" id="ARBA00022840"/>
    </source>
</evidence>
<dbReference type="Gene3D" id="3.40.50.300">
    <property type="entry name" value="P-loop containing nucleotide triphosphate hydrolases"/>
    <property type="match status" value="2"/>
</dbReference>
<dbReference type="GO" id="GO:0005886">
    <property type="term" value="C:plasma membrane"/>
    <property type="evidence" value="ECO:0007669"/>
    <property type="project" value="UniProtKB-SubCell"/>
</dbReference>
<feature type="domain" description="ABC transporter" evidence="11">
    <location>
        <begin position="5"/>
        <end position="240"/>
    </location>
</feature>
<evidence type="ECO:0000256" key="3">
    <source>
        <dbReference type="ARBA" id="ARBA00022475"/>
    </source>
</evidence>
<keyword evidence="10" id="KW-0472">Membrane</keyword>
<dbReference type="InterPro" id="IPR050107">
    <property type="entry name" value="ABC_carbohydrate_import_ATPase"/>
</dbReference>
<dbReference type="SMART" id="SM00382">
    <property type="entry name" value="AAA"/>
    <property type="match status" value="2"/>
</dbReference>
<evidence type="ECO:0000313" key="12">
    <source>
        <dbReference type="EMBL" id="AYV20123.1"/>
    </source>
</evidence>
<accession>A0A3G4V5S9</accession>
<evidence type="ECO:0000256" key="9">
    <source>
        <dbReference type="ARBA" id="ARBA00022967"/>
    </source>
</evidence>
<dbReference type="InterPro" id="IPR003439">
    <property type="entry name" value="ABC_transporter-like_ATP-bd"/>
</dbReference>
<dbReference type="CDD" id="cd03215">
    <property type="entry name" value="ABC_Carb_Monos_II"/>
    <property type="match status" value="1"/>
</dbReference>
<gene>
    <name evidence="12" type="ORF">ECB94_01880</name>
</gene>
<keyword evidence="3" id="KW-1003">Cell membrane</keyword>
<evidence type="ECO:0000256" key="5">
    <source>
        <dbReference type="ARBA" id="ARBA00022597"/>
    </source>
</evidence>
<keyword evidence="7" id="KW-0547">Nucleotide-binding</keyword>
<protein>
    <submittedName>
        <fullName evidence="12">ATP-binding cassette domain-containing protein</fullName>
    </submittedName>
</protein>
<evidence type="ECO:0000256" key="6">
    <source>
        <dbReference type="ARBA" id="ARBA00022737"/>
    </source>
</evidence>
<dbReference type="FunFam" id="3.40.50.300:FF:000127">
    <property type="entry name" value="Ribose import ATP-binding protein RbsA"/>
    <property type="match status" value="1"/>
</dbReference>
<keyword evidence="8 12" id="KW-0067">ATP-binding</keyword>
<dbReference type="GO" id="GO:0016887">
    <property type="term" value="F:ATP hydrolysis activity"/>
    <property type="evidence" value="ECO:0007669"/>
    <property type="project" value="InterPro"/>
</dbReference>
<dbReference type="PROSITE" id="PS50893">
    <property type="entry name" value="ABC_TRANSPORTER_2"/>
    <property type="match status" value="2"/>
</dbReference>
<dbReference type="Proteomes" id="UP000279760">
    <property type="component" value="Chromosome 1"/>
</dbReference>
<feature type="domain" description="ABC transporter" evidence="11">
    <location>
        <begin position="248"/>
        <end position="497"/>
    </location>
</feature>
<keyword evidence="9" id="KW-1278">Translocase</keyword>
<dbReference type="PANTHER" id="PTHR43790:SF6">
    <property type="entry name" value="ARABINOSE IMPORT ATP-BINDING PROTEIN ARAG"/>
    <property type="match status" value="1"/>
</dbReference>
<keyword evidence="5" id="KW-0762">Sugar transport</keyword>
<evidence type="ECO:0000313" key="13">
    <source>
        <dbReference type="Proteomes" id="UP000279760"/>
    </source>
</evidence>
<sequence>MKNELEFRGVSKNFPGVKALSKVSFRIGHGEVHGLIGANGAGKSTLMKVLGGIHKASEGEVHINGASVNFQSPIEAINGGIAIIHQELQLVPEQTVAENIFLGRFPTKGGVIDWPTMNQQAQLQLDKLGLTFAPSDKVNTLSMGQQQMVEIAKALILNANIIALDEPTSSLSAAETETLFRVIRQLQSEGKILIYISHRMAEIFEVCSSATVMKDGCHVITYDDIRDTDRPALIEKMIGRNLGDMYSFRERSLGDDCLVLGAIESNQFAKPVQFRARTGEVLGFFGLVGSGRTELMKSLIGALPTKSISMQLDGIDLQALTPKTAIQNGIIYCSEDRKKEGNITFRSVLENITISSRRNYWKLGGILDLIKETKSAEHFVNRLDIKTPNLAKEIQFLSGGNQQKVILARWLSESSMNVLIVDEPTRGIDVSAKNQIYNVLYELAEQGVTIIVISSELPEVMGITDRLYVMRENEISAEFLRHQYSEEKILSKAFPEKEITV</sequence>
<evidence type="ECO:0000256" key="1">
    <source>
        <dbReference type="ARBA" id="ARBA00004202"/>
    </source>
</evidence>
<keyword evidence="6" id="KW-0677">Repeat</keyword>
<keyword evidence="2" id="KW-0813">Transport</keyword>
<dbReference type="EMBL" id="CP033577">
    <property type="protein sequence ID" value="AYV20123.1"/>
    <property type="molecule type" value="Genomic_DNA"/>
</dbReference>
<dbReference type="CDD" id="cd03216">
    <property type="entry name" value="ABC_Carb_Monos_I"/>
    <property type="match status" value="1"/>
</dbReference>
<evidence type="ECO:0000256" key="2">
    <source>
        <dbReference type="ARBA" id="ARBA00022448"/>
    </source>
</evidence>
<comment type="subcellular location">
    <subcellularLocation>
        <location evidence="1">Cell membrane</location>
        <topology evidence="1">Peripheral membrane protein</topology>
    </subcellularLocation>
</comment>
<evidence type="ECO:0000259" key="11">
    <source>
        <dbReference type="PROSITE" id="PS50893"/>
    </source>
</evidence>
<dbReference type="GO" id="GO:0005524">
    <property type="term" value="F:ATP binding"/>
    <property type="evidence" value="ECO:0007669"/>
    <property type="project" value="UniProtKB-KW"/>
</dbReference>
<proteinExistence type="predicted"/>
<reference evidence="12 13" key="1">
    <citation type="submission" date="2018-11" db="EMBL/GenBank/DDBJ databases">
        <title>Complete Genome Sequence of Vbrio mediterranei 117-T6: a Potential Pathogen Bacteria Isolated from the Conchocelis of Pyropia.</title>
        <authorList>
            <person name="Liu Q."/>
        </authorList>
    </citation>
    <scope>NUCLEOTIDE SEQUENCE [LARGE SCALE GENOMIC DNA]</scope>
    <source>
        <strain evidence="12 13">117-T6</strain>
    </source>
</reference>
<dbReference type="InterPro" id="IPR027417">
    <property type="entry name" value="P-loop_NTPase"/>
</dbReference>
<dbReference type="PANTHER" id="PTHR43790">
    <property type="entry name" value="CARBOHYDRATE TRANSPORT ATP-BINDING PROTEIN MG119-RELATED"/>
    <property type="match status" value="1"/>
</dbReference>
<dbReference type="SUPFAM" id="SSF52540">
    <property type="entry name" value="P-loop containing nucleoside triphosphate hydrolases"/>
    <property type="match status" value="2"/>
</dbReference>
<keyword evidence="4" id="KW-0997">Cell inner membrane</keyword>
<dbReference type="AlphaFoldDB" id="A0A3G4V5S9"/>
<dbReference type="Pfam" id="PF00005">
    <property type="entry name" value="ABC_tran"/>
    <property type="match status" value="2"/>
</dbReference>
<dbReference type="PROSITE" id="PS00211">
    <property type="entry name" value="ABC_TRANSPORTER_1"/>
    <property type="match status" value="1"/>
</dbReference>
<organism evidence="12 13">
    <name type="scientific">Vibrio mediterranei</name>
    <dbReference type="NCBI Taxonomy" id="689"/>
    <lineage>
        <taxon>Bacteria</taxon>
        <taxon>Pseudomonadati</taxon>
        <taxon>Pseudomonadota</taxon>
        <taxon>Gammaproteobacteria</taxon>
        <taxon>Vibrionales</taxon>
        <taxon>Vibrionaceae</taxon>
        <taxon>Vibrio</taxon>
    </lineage>
</organism>
<name>A0A3G4V5S9_9VIBR</name>
<dbReference type="RefSeq" id="WP_124939848.1">
    <property type="nucleotide sequence ID" value="NZ_CP033577.1"/>
</dbReference>
<dbReference type="InterPro" id="IPR017871">
    <property type="entry name" value="ABC_transporter-like_CS"/>
</dbReference>
<dbReference type="InterPro" id="IPR003593">
    <property type="entry name" value="AAA+_ATPase"/>
</dbReference>
<evidence type="ECO:0000256" key="10">
    <source>
        <dbReference type="ARBA" id="ARBA00023136"/>
    </source>
</evidence>
<evidence type="ECO:0000256" key="7">
    <source>
        <dbReference type="ARBA" id="ARBA00022741"/>
    </source>
</evidence>